<evidence type="ECO:0000313" key="3">
    <source>
        <dbReference type="EMBL" id="SHH56489.1"/>
    </source>
</evidence>
<evidence type="ECO:0000256" key="1">
    <source>
        <dbReference type="SAM" id="Phobius"/>
    </source>
</evidence>
<dbReference type="EMBL" id="LT670817">
    <property type="protein sequence ID" value="SHH56489.1"/>
    <property type="molecule type" value="Genomic_DNA"/>
</dbReference>
<reference evidence="3 4" key="1">
    <citation type="submission" date="2016-11" db="EMBL/GenBank/DDBJ databases">
        <authorList>
            <person name="Jaros S."/>
            <person name="Januszkiewicz K."/>
            <person name="Wedrychowicz H."/>
        </authorList>
    </citation>
    <scope>NUCLEOTIDE SEQUENCE [LARGE SCALE GENOMIC DNA]</scope>
    <source>
        <strain evidence="3 4">GAS138</strain>
    </source>
</reference>
<keyword evidence="1" id="KW-0812">Transmembrane</keyword>
<feature type="transmembrane region" description="Helical" evidence="1">
    <location>
        <begin position="81"/>
        <end position="105"/>
    </location>
</feature>
<gene>
    <name evidence="3" type="ORF">SAMN05443248_5232</name>
</gene>
<feature type="transmembrane region" description="Helical" evidence="1">
    <location>
        <begin position="12"/>
        <end position="36"/>
    </location>
</feature>
<dbReference type="InterPro" id="IPR009936">
    <property type="entry name" value="DUF1468"/>
</dbReference>
<organism evidence="3 4">
    <name type="scientific">Bradyrhizobium erythrophlei</name>
    <dbReference type="NCBI Taxonomy" id="1437360"/>
    <lineage>
        <taxon>Bacteria</taxon>
        <taxon>Pseudomonadati</taxon>
        <taxon>Pseudomonadota</taxon>
        <taxon>Alphaproteobacteria</taxon>
        <taxon>Hyphomicrobiales</taxon>
        <taxon>Nitrobacteraceae</taxon>
        <taxon>Bradyrhizobium</taxon>
    </lineage>
</organism>
<sequence length="155" mass="16126">MISGRSLEAGTALITGAFGAAVVISSLDNGIGWSAAGVDAGTFPFIVGLIILSGSIFNLVQGWLQARDVILRPSELKRLAALFVPAVIYVGVIPLIGMYVASALYVFGALTWHKRGALLFAGISAIATALALYLIFELTFQISLPRGALGDALGF</sequence>
<keyword evidence="1" id="KW-1133">Transmembrane helix</keyword>
<name>A0A1M5U0G0_9BRAD</name>
<evidence type="ECO:0000313" key="4">
    <source>
        <dbReference type="Proteomes" id="UP000189796"/>
    </source>
</evidence>
<dbReference type="Proteomes" id="UP000189796">
    <property type="component" value="Chromosome I"/>
</dbReference>
<dbReference type="RefSeq" id="WP_079607473.1">
    <property type="nucleotide sequence ID" value="NZ_LT670817.1"/>
</dbReference>
<feature type="transmembrane region" description="Helical" evidence="1">
    <location>
        <begin position="117"/>
        <end position="136"/>
    </location>
</feature>
<dbReference type="OrthoDB" id="6183775at2"/>
<protein>
    <submittedName>
        <fullName evidence="3">Tripartite tricarboxylate transporter TctB family protein</fullName>
    </submittedName>
</protein>
<proteinExistence type="predicted"/>
<dbReference type="Pfam" id="PF07331">
    <property type="entry name" value="TctB"/>
    <property type="match status" value="1"/>
</dbReference>
<dbReference type="AlphaFoldDB" id="A0A1M5U0G0"/>
<evidence type="ECO:0000259" key="2">
    <source>
        <dbReference type="Pfam" id="PF07331"/>
    </source>
</evidence>
<keyword evidence="1" id="KW-0472">Membrane</keyword>
<feature type="domain" description="DUF1468" evidence="2">
    <location>
        <begin position="13"/>
        <end position="145"/>
    </location>
</feature>
<accession>A0A1M5U0G0</accession>
<feature type="transmembrane region" description="Helical" evidence="1">
    <location>
        <begin position="42"/>
        <end position="60"/>
    </location>
</feature>